<dbReference type="Proteomes" id="UP000477680">
    <property type="component" value="Chromosome"/>
</dbReference>
<keyword evidence="2" id="KW-0812">Transmembrane</keyword>
<accession>A0A6C0U165</accession>
<keyword evidence="4" id="KW-1185">Reference proteome</keyword>
<dbReference type="RefSeq" id="WP_163495303.1">
    <property type="nucleotide sequence ID" value="NZ_CP048711.1"/>
</dbReference>
<reference evidence="3 4" key="1">
    <citation type="submission" date="2020-02" db="EMBL/GenBank/DDBJ databases">
        <title>Genome sequencing for Kineobactrum sp. M2.</title>
        <authorList>
            <person name="Park S.-J."/>
        </authorList>
    </citation>
    <scope>NUCLEOTIDE SEQUENCE [LARGE SCALE GENOMIC DNA]</scope>
    <source>
        <strain evidence="3 4">M2</strain>
    </source>
</reference>
<dbReference type="AlphaFoldDB" id="A0A6C0U165"/>
<evidence type="ECO:0000313" key="3">
    <source>
        <dbReference type="EMBL" id="QIB65862.1"/>
    </source>
</evidence>
<evidence type="ECO:0000313" key="4">
    <source>
        <dbReference type="Proteomes" id="UP000477680"/>
    </source>
</evidence>
<feature type="region of interest" description="Disordered" evidence="1">
    <location>
        <begin position="1"/>
        <end position="25"/>
    </location>
</feature>
<protein>
    <submittedName>
        <fullName evidence="3">DUF3094 family protein</fullName>
    </submittedName>
</protein>
<sequence length="78" mass="8906">MTEQKDQTPAQPQPPSEPEQQNRLYPEDQAKVDAFVSRGINSVERKPFRPLRLLVILMVIVVGLSLFSQLLARWAGIY</sequence>
<keyword evidence="2" id="KW-0472">Membrane</keyword>
<feature type="transmembrane region" description="Helical" evidence="2">
    <location>
        <begin position="51"/>
        <end position="72"/>
    </location>
</feature>
<name>A0A6C0U165_9GAMM</name>
<dbReference type="Pfam" id="PF11293">
    <property type="entry name" value="DUF3094"/>
    <property type="match status" value="1"/>
</dbReference>
<dbReference type="KEGG" id="kim:G3T16_10965"/>
<dbReference type="InterPro" id="IPR021444">
    <property type="entry name" value="DUF3094"/>
</dbReference>
<organism evidence="3 4">
    <name type="scientific">Kineobactrum salinum</name>
    <dbReference type="NCBI Taxonomy" id="2708301"/>
    <lineage>
        <taxon>Bacteria</taxon>
        <taxon>Pseudomonadati</taxon>
        <taxon>Pseudomonadota</taxon>
        <taxon>Gammaproteobacteria</taxon>
        <taxon>Cellvibrionales</taxon>
        <taxon>Halieaceae</taxon>
        <taxon>Kineobactrum</taxon>
    </lineage>
</organism>
<evidence type="ECO:0000256" key="2">
    <source>
        <dbReference type="SAM" id="Phobius"/>
    </source>
</evidence>
<proteinExistence type="predicted"/>
<gene>
    <name evidence="3" type="ORF">G3T16_10965</name>
</gene>
<dbReference type="EMBL" id="CP048711">
    <property type="protein sequence ID" value="QIB65862.1"/>
    <property type="molecule type" value="Genomic_DNA"/>
</dbReference>
<keyword evidence="2" id="KW-1133">Transmembrane helix</keyword>
<evidence type="ECO:0000256" key="1">
    <source>
        <dbReference type="SAM" id="MobiDB-lite"/>
    </source>
</evidence>